<evidence type="ECO:0000256" key="2">
    <source>
        <dbReference type="ARBA" id="ARBA00023002"/>
    </source>
</evidence>
<dbReference type="InterPro" id="IPR036291">
    <property type="entry name" value="NAD(P)-bd_dom_sf"/>
</dbReference>
<dbReference type="PANTHER" id="PTHR43103:SF5">
    <property type="entry name" value="4-EPIMERASE, PUTATIVE (AFU_ORTHOLOGUE AFUA_7G00360)-RELATED"/>
    <property type="match status" value="1"/>
</dbReference>
<dbReference type="InterPro" id="IPR001509">
    <property type="entry name" value="Epimerase_deHydtase"/>
</dbReference>
<comment type="similarity">
    <text evidence="1">Belongs to the NAD(P)-dependent epimerase/dehydratase family.</text>
</comment>
<evidence type="ECO:0000256" key="1">
    <source>
        <dbReference type="ARBA" id="ARBA00007637"/>
    </source>
</evidence>
<reference evidence="5 6" key="1">
    <citation type="submission" date="2021-01" db="EMBL/GenBank/DDBJ databases">
        <title>Whole genome shotgun sequence of Planotetraspora kaengkrachanensis NBRC 104272.</title>
        <authorList>
            <person name="Komaki H."/>
            <person name="Tamura T."/>
        </authorList>
    </citation>
    <scope>NUCLEOTIDE SEQUENCE [LARGE SCALE GENOMIC DNA]</scope>
    <source>
        <strain evidence="5 6">NBRC 104272</strain>
    </source>
</reference>
<protein>
    <submittedName>
        <fullName evidence="5">Epimerase</fullName>
    </submittedName>
</protein>
<proteinExistence type="inferred from homology"/>
<dbReference type="RefSeq" id="WP_203881468.1">
    <property type="nucleotide sequence ID" value="NZ_BAABHH010000003.1"/>
</dbReference>
<accession>A0A8J3LWC0</accession>
<gene>
    <name evidence="5" type="ORF">Pka01_10870</name>
</gene>
<dbReference type="AlphaFoldDB" id="A0A8J3LWC0"/>
<dbReference type="Pfam" id="PF01370">
    <property type="entry name" value="Epimerase"/>
    <property type="match status" value="1"/>
</dbReference>
<dbReference type="EMBL" id="BONV01000003">
    <property type="protein sequence ID" value="GIG77960.1"/>
    <property type="molecule type" value="Genomic_DNA"/>
</dbReference>
<dbReference type="SUPFAM" id="SSF51735">
    <property type="entry name" value="NAD(P)-binding Rossmann-fold domains"/>
    <property type="match status" value="1"/>
</dbReference>
<keyword evidence="6" id="KW-1185">Reference proteome</keyword>
<organism evidence="5 6">
    <name type="scientific">Planotetraspora kaengkrachanensis</name>
    <dbReference type="NCBI Taxonomy" id="575193"/>
    <lineage>
        <taxon>Bacteria</taxon>
        <taxon>Bacillati</taxon>
        <taxon>Actinomycetota</taxon>
        <taxon>Actinomycetes</taxon>
        <taxon>Streptosporangiales</taxon>
        <taxon>Streptosporangiaceae</taxon>
        <taxon>Planotetraspora</taxon>
    </lineage>
</organism>
<evidence type="ECO:0000313" key="5">
    <source>
        <dbReference type="EMBL" id="GIG77960.1"/>
    </source>
</evidence>
<dbReference type="PANTHER" id="PTHR43103">
    <property type="entry name" value="NUCLEOSIDE-DIPHOSPHATE-SUGAR EPIMERASE"/>
    <property type="match status" value="1"/>
</dbReference>
<dbReference type="GO" id="GO:0016491">
    <property type="term" value="F:oxidoreductase activity"/>
    <property type="evidence" value="ECO:0007669"/>
    <property type="project" value="UniProtKB-KW"/>
</dbReference>
<keyword evidence="2" id="KW-0560">Oxidoreductase</keyword>
<evidence type="ECO:0000259" key="4">
    <source>
        <dbReference type="Pfam" id="PF01370"/>
    </source>
</evidence>
<evidence type="ECO:0000313" key="6">
    <source>
        <dbReference type="Proteomes" id="UP000630097"/>
    </source>
</evidence>
<dbReference type="Proteomes" id="UP000630097">
    <property type="component" value="Unassembled WGS sequence"/>
</dbReference>
<keyword evidence="3" id="KW-0520">NAD</keyword>
<comment type="caution">
    <text evidence="5">The sequence shown here is derived from an EMBL/GenBank/DDBJ whole genome shotgun (WGS) entry which is preliminary data.</text>
</comment>
<sequence>MTDQPRRVLVTGAAGRLGRAVLDLLAARGVPATALDLRDPGGLPADRVVTADAGDTAAVREALDGVDAVVHLAAIPAPSLGTPEEVFCGNTRATFVVLEEAGASGVRRAVIASSFSVLGLPWASTLRHPAYVPVDESLPLQNEDPYGLSKQVDEATAEMMARRYGMSVAALRFPLLGGPGDKFDKAVARYAEDPGSGAKELWTYLDTRDAASACWLGVTRPFDGYHAVFVTAPTTLASHPTEELVERFHPGSERRAPMPGRSAPVDLGVAERLLGFSARHPYPVAVPDEREAEAS</sequence>
<name>A0A8J3LWC0_9ACTN</name>
<feature type="domain" description="NAD-dependent epimerase/dehydratase" evidence="4">
    <location>
        <begin position="8"/>
        <end position="223"/>
    </location>
</feature>
<dbReference type="Gene3D" id="3.40.50.720">
    <property type="entry name" value="NAD(P)-binding Rossmann-like Domain"/>
    <property type="match status" value="1"/>
</dbReference>
<evidence type="ECO:0000256" key="3">
    <source>
        <dbReference type="ARBA" id="ARBA00023027"/>
    </source>
</evidence>